<reference evidence="2 3" key="1">
    <citation type="submission" date="2017-01" db="EMBL/GenBank/DDBJ databases">
        <title>The cable genome- insights into the physiology and evolution of filamentous bacteria capable of sulfide oxidation via long distance electron transfer.</title>
        <authorList>
            <person name="Schreiber L."/>
            <person name="Bjerg J.T."/>
            <person name="Boggild A."/>
            <person name="Van De Vossenberg J."/>
            <person name="Meysman F."/>
            <person name="Nielsen L.P."/>
            <person name="Schramm A."/>
            <person name="Kjeldsen K.U."/>
        </authorList>
    </citation>
    <scope>NUCLEOTIDE SEQUENCE [LARGE SCALE GENOMIC DNA]</scope>
    <source>
        <strain evidence="2">MCF</strain>
    </source>
</reference>
<sequence>MAQQCSSLIDGIPLDKEKVPVSATECEFGKWYYGDGQKLKSLPGFKEIEEPHDKLHETYMEIFTLLYGEESKKPSFFSKLMGSAQKAAAEKWEAARAKSLILKDHSSEVIDRLEHLQRMINAMGEKQLSSYFS</sequence>
<proteinExistence type="predicted"/>
<accession>A0A444IU16</accession>
<dbReference type="Proteomes" id="UP000287853">
    <property type="component" value="Unassembled WGS sequence"/>
</dbReference>
<comment type="caution">
    <text evidence="2">The sequence shown here is derived from an EMBL/GenBank/DDBJ whole genome shotgun (WGS) entry which is preliminary data.</text>
</comment>
<gene>
    <name evidence="2" type="ORF">H206_02910</name>
</gene>
<dbReference type="EMBL" id="MTKO01000096">
    <property type="protein sequence ID" value="RWX44384.1"/>
    <property type="molecule type" value="Genomic_DNA"/>
</dbReference>
<dbReference type="InterPro" id="IPR025991">
    <property type="entry name" value="Chemoreceptor_zinc-bind_dom"/>
</dbReference>
<dbReference type="Pfam" id="PF13682">
    <property type="entry name" value="CZB"/>
    <property type="match status" value="1"/>
</dbReference>
<evidence type="ECO:0000313" key="2">
    <source>
        <dbReference type="EMBL" id="RWX44384.1"/>
    </source>
</evidence>
<protein>
    <submittedName>
        <fullName evidence="2">Chemoreceptor zinc-binding domain-containing protein</fullName>
    </submittedName>
</protein>
<organism evidence="2 3">
    <name type="scientific">Candidatus Electrothrix aarhusensis</name>
    <dbReference type="NCBI Taxonomy" id="1859131"/>
    <lineage>
        <taxon>Bacteria</taxon>
        <taxon>Pseudomonadati</taxon>
        <taxon>Thermodesulfobacteriota</taxon>
        <taxon>Desulfobulbia</taxon>
        <taxon>Desulfobulbales</taxon>
        <taxon>Desulfobulbaceae</taxon>
        <taxon>Candidatus Electrothrix</taxon>
    </lineage>
</organism>
<dbReference type="AlphaFoldDB" id="A0A444IU16"/>
<evidence type="ECO:0000259" key="1">
    <source>
        <dbReference type="Pfam" id="PF13682"/>
    </source>
</evidence>
<keyword evidence="2" id="KW-0675">Receptor</keyword>
<dbReference type="Gene3D" id="1.20.120.30">
    <property type="entry name" value="Aspartate receptor, ligand-binding domain"/>
    <property type="match status" value="1"/>
</dbReference>
<keyword evidence="3" id="KW-1185">Reference proteome</keyword>
<name>A0A444IU16_9BACT</name>
<feature type="domain" description="Chemoreceptor zinc-binding" evidence="1">
    <location>
        <begin position="18"/>
        <end position="62"/>
    </location>
</feature>
<evidence type="ECO:0000313" key="3">
    <source>
        <dbReference type="Proteomes" id="UP000287853"/>
    </source>
</evidence>